<evidence type="ECO:0000313" key="2">
    <source>
        <dbReference type="Proteomes" id="UP000095285"/>
    </source>
</evidence>
<organism evidence="2 3">
    <name type="scientific">Loa loa</name>
    <name type="common">Eye worm</name>
    <name type="synonym">Filaria loa</name>
    <dbReference type="NCBI Taxonomy" id="7209"/>
    <lineage>
        <taxon>Eukaryota</taxon>
        <taxon>Metazoa</taxon>
        <taxon>Ecdysozoa</taxon>
        <taxon>Nematoda</taxon>
        <taxon>Chromadorea</taxon>
        <taxon>Rhabditida</taxon>
        <taxon>Spirurina</taxon>
        <taxon>Spiruromorpha</taxon>
        <taxon>Filarioidea</taxon>
        <taxon>Onchocercidae</taxon>
        <taxon>Loa</taxon>
    </lineage>
</organism>
<dbReference type="Proteomes" id="UP000095285">
    <property type="component" value="Unassembled WGS sequence"/>
</dbReference>
<feature type="compositionally biased region" description="Polar residues" evidence="1">
    <location>
        <begin position="959"/>
        <end position="972"/>
    </location>
</feature>
<feature type="compositionally biased region" description="Basic and acidic residues" evidence="1">
    <location>
        <begin position="252"/>
        <end position="264"/>
    </location>
</feature>
<evidence type="ECO:0000256" key="1">
    <source>
        <dbReference type="SAM" id="MobiDB-lite"/>
    </source>
</evidence>
<feature type="compositionally biased region" description="Basic residues" evidence="1">
    <location>
        <begin position="195"/>
        <end position="213"/>
    </location>
</feature>
<feature type="compositionally biased region" description="Polar residues" evidence="1">
    <location>
        <begin position="267"/>
        <end position="280"/>
    </location>
</feature>
<dbReference type="eggNOG" id="ENOG502SW9I">
    <property type="taxonomic scope" value="Eukaryota"/>
</dbReference>
<reference evidence="3" key="2">
    <citation type="submission" date="2016-11" db="UniProtKB">
        <authorList>
            <consortium name="WormBaseParasite"/>
        </authorList>
    </citation>
    <scope>IDENTIFICATION</scope>
</reference>
<feature type="compositionally biased region" description="Polar residues" evidence="1">
    <location>
        <begin position="124"/>
        <end position="148"/>
    </location>
</feature>
<evidence type="ECO:0000313" key="3">
    <source>
        <dbReference type="WBParaSite" id="EN70_2968"/>
    </source>
</evidence>
<accession>A0A1I7VIN2</accession>
<feature type="region of interest" description="Disordered" evidence="1">
    <location>
        <begin position="1093"/>
        <end position="1117"/>
    </location>
</feature>
<sequence length="1117" mass="125147">MSIEESDTTLVGLDWETWQRVTQTRGLAAASGTNYDAAAMPSQKAVCYGFYPSIELESMLLINCKKCGLILKDVGYGHHMRSQHGYQMNSGSGDECQSFLLSPPHRVVSPRLEMPILSPPYRRLSTSIASPKDSSGRNGSIISQATSTRYSVEQKDDLKLSLRVSRHEVSSEASGQNNSALSNGTKEEGRISAKINRRLNGKMKDKKGKKRRRDSSDEDNFSLEHFRQKKRLSKKEQSVGEANESASSNVLIRHDNTGDSHIDNDVATASQSTKASTETNAVPAEALAEPASMSILSPTDKKVQPEITLRPIDNIERLSKEQEEAFDAKQQAEMMVNCTGQWNEVDLDAYYADLSHDVATCPTLKSEKGETQQIWTPNAILSLEDSSNESHLCEDSDPHRFYVPSPPQLSPVAEKECYMDPVIAPIATAQDEIYHGHHMEENILLQPHERLIPNGYQEVVDLSRPSSLHPNNDLGSSDYSAVRHRCVVLDQGEEDANAGRGNVATRYPIEERIVATGPCFYGYPRGEVSEDARSRRLPHDEEGYMGNEFGHRTHTAVEQKICLPHQQPRYPQLVSVAFVPQKRSSRTCSSPPMEEFCTSGVSYRDVYIDPEQKIYYPNARLLTVPINGKTTVDYPPQTRSSPPDIFSAEQNHGVHDLPDDVERLPQLPSFHSNMVEGMQREIRDPIQLAVVNQESQQHFDQIDYNVRSERSRLSLARNSAMKIANEAISERSYDYSPMTSVNLPGTRNSNYVPHVTRRKGFAPRVIRTVRSHVDTTQQPATPQVTPHEVCVPIHGRTVIRPEYRYVYIPSKSSHSADLDHIYNRQRKDREREMNFGCTEVRHVEHHSRIEPTVRQVAIQKVQPTLNRVRPLTATNVEGARTVKVPTHRRLGHHHSSSGTEKLVFHPELKNERSNYSATSVADVVRINSKDRVYQACSYAAPGNIQRGANAASRSKHRSNCSSYQIQQNTASRQIRKTKVAPPTDDMESRFGGICLLMRHGFLKSPKDFYSDYVGSHLLNNGMVRDCSSFALSMENRPNVPRGITVQTSQLRNASFASIRSGNRRTVTVVPVPVLAKCSNSTHYNDSYRTSLSRTVSSSSTNPGSIHMSSFASESHTF</sequence>
<feature type="compositionally biased region" description="Polar residues" evidence="1">
    <location>
        <begin position="1101"/>
        <end position="1117"/>
    </location>
</feature>
<feature type="compositionally biased region" description="Polar residues" evidence="1">
    <location>
        <begin position="171"/>
        <end position="184"/>
    </location>
</feature>
<name>A0A1I7VIN2_LOALO</name>
<keyword evidence="2" id="KW-1185">Reference proteome</keyword>
<dbReference type="WBParaSite" id="EN70_2968">
    <property type="protein sequence ID" value="EN70_2968"/>
    <property type="gene ID" value="EN70_2968"/>
</dbReference>
<dbReference type="AlphaFoldDB" id="A0A1I7VIN2"/>
<protein>
    <submittedName>
        <fullName evidence="3">C2H2-type domain-containing protein</fullName>
    </submittedName>
</protein>
<feature type="region of interest" description="Disordered" evidence="1">
    <location>
        <begin position="123"/>
        <end position="148"/>
    </location>
</feature>
<feature type="region of interest" description="Disordered" evidence="1">
    <location>
        <begin position="946"/>
        <end position="983"/>
    </location>
</feature>
<feature type="region of interest" description="Disordered" evidence="1">
    <location>
        <begin position="167"/>
        <end position="280"/>
    </location>
</feature>
<reference evidence="2" key="1">
    <citation type="submission" date="2012-04" db="EMBL/GenBank/DDBJ databases">
        <title>The Genome Sequence of Loa loa.</title>
        <authorList>
            <consortium name="The Broad Institute Genome Sequencing Platform"/>
            <consortium name="Broad Institute Genome Sequencing Center for Infectious Disease"/>
            <person name="Nutman T.B."/>
            <person name="Fink D.L."/>
            <person name="Russ C."/>
            <person name="Young S."/>
            <person name="Zeng Q."/>
            <person name="Gargeya S."/>
            <person name="Alvarado L."/>
            <person name="Berlin A."/>
            <person name="Chapman S.B."/>
            <person name="Chen Z."/>
            <person name="Freedman E."/>
            <person name="Gellesch M."/>
            <person name="Goldberg J."/>
            <person name="Griggs A."/>
            <person name="Gujja S."/>
            <person name="Heilman E.R."/>
            <person name="Heiman D."/>
            <person name="Howarth C."/>
            <person name="Mehta T."/>
            <person name="Neiman D."/>
            <person name="Pearson M."/>
            <person name="Roberts A."/>
            <person name="Saif S."/>
            <person name="Shea T."/>
            <person name="Shenoy N."/>
            <person name="Sisk P."/>
            <person name="Stolte C."/>
            <person name="Sykes S."/>
            <person name="White J."/>
            <person name="Yandava C."/>
            <person name="Haas B."/>
            <person name="Henn M.R."/>
            <person name="Nusbaum C."/>
            <person name="Birren B."/>
        </authorList>
    </citation>
    <scope>NUCLEOTIDE SEQUENCE [LARGE SCALE GENOMIC DNA]</scope>
</reference>
<proteinExistence type="predicted"/>